<dbReference type="EMBL" id="JYDU01000009">
    <property type="protein sequence ID" value="KRY00273.1"/>
    <property type="molecule type" value="Genomic_DNA"/>
</dbReference>
<organism evidence="1 2">
    <name type="scientific">Trichinella pseudospiralis</name>
    <name type="common">Parasitic roundworm</name>
    <dbReference type="NCBI Taxonomy" id="6337"/>
    <lineage>
        <taxon>Eukaryota</taxon>
        <taxon>Metazoa</taxon>
        <taxon>Ecdysozoa</taxon>
        <taxon>Nematoda</taxon>
        <taxon>Enoplea</taxon>
        <taxon>Dorylaimia</taxon>
        <taxon>Trichinellida</taxon>
        <taxon>Trichinellidae</taxon>
        <taxon>Trichinella</taxon>
    </lineage>
</organism>
<dbReference type="Proteomes" id="UP000054815">
    <property type="component" value="Unassembled WGS sequence"/>
</dbReference>
<evidence type="ECO:0000313" key="2">
    <source>
        <dbReference type="Proteomes" id="UP000054815"/>
    </source>
</evidence>
<reference evidence="1 2" key="1">
    <citation type="submission" date="2015-01" db="EMBL/GenBank/DDBJ databases">
        <title>Evolution of Trichinella species and genotypes.</title>
        <authorList>
            <person name="Korhonen P.K."/>
            <person name="Edoardo P."/>
            <person name="Giuseppe L.R."/>
            <person name="Gasser R.B."/>
        </authorList>
    </citation>
    <scope>NUCLEOTIDE SEQUENCE [LARGE SCALE GENOMIC DNA]</scope>
    <source>
        <strain evidence="1">ISS141</strain>
    </source>
</reference>
<comment type="caution">
    <text evidence="1">The sequence shown here is derived from an EMBL/GenBank/DDBJ whole genome shotgun (WGS) entry which is preliminary data.</text>
</comment>
<accession>A0A0V0YJM2</accession>
<gene>
    <name evidence="1" type="ORF">T4E_4708</name>
</gene>
<protein>
    <submittedName>
        <fullName evidence="1">Uncharacterized protein</fullName>
    </submittedName>
</protein>
<sequence length="93" mass="10237">MLSPTADYCPSRPFGTICLGRDLVRLSFYHGLSRFNQAADLSPSNPAKRTLRSQIDYDLPTLTVKISHSPSHRRVGWIGGLCDNGGGCRWSVS</sequence>
<name>A0A0V0YJM2_TRIPS</name>
<proteinExistence type="predicted"/>
<dbReference type="AlphaFoldDB" id="A0A0V0YJM2"/>
<evidence type="ECO:0000313" key="1">
    <source>
        <dbReference type="EMBL" id="KRY00273.1"/>
    </source>
</evidence>